<dbReference type="RefSeq" id="WP_182663227.1">
    <property type="nucleotide sequence ID" value="NZ_VKHS01000217.1"/>
</dbReference>
<sequence length="134" mass="14173">MSTVDTDDCVDVQVTDCDRETADTVFRALRRAFPRGTEEVEGTGAGSGASRGNGRVVWSLVVNTGSGDPDAIGPPEDSSGLGETVEAVLYGTVPPVRRVRKALETAFATEERGTVPGEHEVEVRLRLSGRATPD</sequence>
<proteinExistence type="predicted"/>
<protein>
    <submittedName>
        <fullName evidence="2">Uncharacterized protein</fullName>
    </submittedName>
</protein>
<comment type="caution">
    <text evidence="2">The sequence shown here is derived from an EMBL/GenBank/DDBJ whole genome shotgun (WGS) entry which is preliminary data.</text>
</comment>
<reference evidence="3" key="1">
    <citation type="submission" date="2019-10" db="EMBL/GenBank/DDBJ databases">
        <title>Streptomyces sp. nov., a novel actinobacterium isolated from alkaline environment.</title>
        <authorList>
            <person name="Golinska P."/>
        </authorList>
    </citation>
    <scope>NUCLEOTIDE SEQUENCE [LARGE SCALE GENOMIC DNA]</scope>
    <source>
        <strain evidence="3">DSM 42108</strain>
    </source>
</reference>
<accession>A0A7W3T3T9</accession>
<organism evidence="2 3">
    <name type="scientific">Streptomyces calidiresistens</name>
    <dbReference type="NCBI Taxonomy" id="1485586"/>
    <lineage>
        <taxon>Bacteria</taxon>
        <taxon>Bacillati</taxon>
        <taxon>Actinomycetota</taxon>
        <taxon>Actinomycetes</taxon>
        <taxon>Kitasatosporales</taxon>
        <taxon>Streptomycetaceae</taxon>
        <taxon>Streptomyces</taxon>
    </lineage>
</organism>
<dbReference type="EMBL" id="VKHS01000217">
    <property type="protein sequence ID" value="MBB0230096.1"/>
    <property type="molecule type" value="Genomic_DNA"/>
</dbReference>
<evidence type="ECO:0000313" key="2">
    <source>
        <dbReference type="EMBL" id="MBB0230096.1"/>
    </source>
</evidence>
<evidence type="ECO:0000256" key="1">
    <source>
        <dbReference type="SAM" id="MobiDB-lite"/>
    </source>
</evidence>
<dbReference type="AlphaFoldDB" id="A0A7W3T3T9"/>
<evidence type="ECO:0000313" key="3">
    <source>
        <dbReference type="Proteomes" id="UP000530234"/>
    </source>
</evidence>
<feature type="region of interest" description="Disordered" evidence="1">
    <location>
        <begin position="34"/>
        <end position="53"/>
    </location>
</feature>
<keyword evidence="3" id="KW-1185">Reference proteome</keyword>
<gene>
    <name evidence="2" type="ORF">FOE67_11335</name>
</gene>
<name>A0A7W3T3T9_9ACTN</name>
<dbReference type="Proteomes" id="UP000530234">
    <property type="component" value="Unassembled WGS sequence"/>
</dbReference>